<accession>A0AC61NPA1</accession>
<sequence>MKNIICYLFLLISLTQLLGCKDHSIPKPRGYFRITLPEKSYHKTFAETFNFSIPDYTTFYRKKAKEKDDFYEVSFPKNGAKIYLSYFDVNNNLPILIEEAHKWAFKHSIRADAIEQKEYVNNTNKTYGLVYTIEGNAASPMQFYLTDSTKHFLRGALYFHNVPNQDSLQPVINFITKDIVELIETTHWNE</sequence>
<protein>
    <submittedName>
        <fullName evidence="1">Gliding motility lipoprotein GldD</fullName>
    </submittedName>
</protein>
<proteinExistence type="predicted"/>
<evidence type="ECO:0000313" key="1">
    <source>
        <dbReference type="EMBL" id="QZE14704.1"/>
    </source>
</evidence>
<keyword evidence="2" id="KW-1185">Reference proteome</keyword>
<gene>
    <name evidence="1" type="ORF">K4L44_02255</name>
</gene>
<evidence type="ECO:0000313" key="2">
    <source>
        <dbReference type="Proteomes" id="UP000826212"/>
    </source>
</evidence>
<dbReference type="Proteomes" id="UP000826212">
    <property type="component" value="Chromosome"/>
</dbReference>
<dbReference type="EMBL" id="CP081303">
    <property type="protein sequence ID" value="QZE14704.1"/>
    <property type="molecule type" value="Genomic_DNA"/>
</dbReference>
<name>A0AC61NPA1_9BACT</name>
<keyword evidence="1" id="KW-0449">Lipoprotein</keyword>
<organism evidence="1 2">
    <name type="scientific">Halosquirtibacter laminarini</name>
    <dbReference type="NCBI Taxonomy" id="3374600"/>
    <lineage>
        <taxon>Bacteria</taxon>
        <taxon>Pseudomonadati</taxon>
        <taxon>Bacteroidota</taxon>
        <taxon>Bacteroidia</taxon>
        <taxon>Marinilabiliales</taxon>
        <taxon>Prolixibacteraceae</taxon>
        <taxon>Halosquirtibacter</taxon>
    </lineage>
</organism>
<reference evidence="1" key="1">
    <citation type="submission" date="2021-08" db="EMBL/GenBank/DDBJ databases">
        <title>Novel anaerobic bacterium isolated from sea squirt in East Sea, Republic of Korea.</title>
        <authorList>
            <person name="Nguyen T.H."/>
            <person name="Li Z."/>
            <person name="Lee Y.-J."/>
            <person name="Ko J."/>
            <person name="Kim S.-G."/>
        </authorList>
    </citation>
    <scope>NUCLEOTIDE SEQUENCE</scope>
    <source>
        <strain evidence="1">KCTC 25031</strain>
    </source>
</reference>